<reference evidence="2" key="2">
    <citation type="journal article" date="2020" name="Nat. Commun.">
        <title>Large-scale genome sequencing of mycorrhizal fungi provides insights into the early evolution of symbiotic traits.</title>
        <authorList>
            <person name="Miyauchi S."/>
            <person name="Kiss E."/>
            <person name="Kuo A."/>
            <person name="Drula E."/>
            <person name="Kohler A."/>
            <person name="Sanchez-Garcia M."/>
            <person name="Morin E."/>
            <person name="Andreopoulos B."/>
            <person name="Barry K.W."/>
            <person name="Bonito G."/>
            <person name="Buee M."/>
            <person name="Carver A."/>
            <person name="Chen C."/>
            <person name="Cichocki N."/>
            <person name="Clum A."/>
            <person name="Culley D."/>
            <person name="Crous P.W."/>
            <person name="Fauchery L."/>
            <person name="Girlanda M."/>
            <person name="Hayes R.D."/>
            <person name="Keri Z."/>
            <person name="LaButti K."/>
            <person name="Lipzen A."/>
            <person name="Lombard V."/>
            <person name="Magnuson J."/>
            <person name="Maillard F."/>
            <person name="Murat C."/>
            <person name="Nolan M."/>
            <person name="Ohm R.A."/>
            <person name="Pangilinan J."/>
            <person name="Pereira M.F."/>
            <person name="Perotto S."/>
            <person name="Peter M."/>
            <person name="Pfister S."/>
            <person name="Riley R."/>
            <person name="Sitrit Y."/>
            <person name="Stielow J.B."/>
            <person name="Szollosi G."/>
            <person name="Zifcakova L."/>
            <person name="Stursova M."/>
            <person name="Spatafora J.W."/>
            <person name="Tedersoo L."/>
            <person name="Vaario L.M."/>
            <person name="Yamada A."/>
            <person name="Yan M."/>
            <person name="Wang P."/>
            <person name="Xu J."/>
            <person name="Bruns T."/>
            <person name="Baldrian P."/>
            <person name="Vilgalys R."/>
            <person name="Dunand C."/>
            <person name="Henrissat B."/>
            <person name="Grigoriev I.V."/>
            <person name="Hibbett D."/>
            <person name="Nagy L.G."/>
            <person name="Martin F.M."/>
        </authorList>
    </citation>
    <scope>NUCLEOTIDE SEQUENCE</scope>
    <source>
        <strain evidence="2">BED1</strain>
    </source>
</reference>
<protein>
    <submittedName>
        <fullName evidence="2">Uncharacterized protein</fullName>
    </submittedName>
</protein>
<feature type="compositionally biased region" description="Low complexity" evidence="1">
    <location>
        <begin position="215"/>
        <end position="224"/>
    </location>
</feature>
<name>A0AAD4GDD0_BOLED</name>
<keyword evidence="3" id="KW-1185">Reference proteome</keyword>
<feature type="region of interest" description="Disordered" evidence="1">
    <location>
        <begin position="206"/>
        <end position="239"/>
    </location>
</feature>
<dbReference type="AlphaFoldDB" id="A0AAD4GDD0"/>
<accession>A0AAD4GDD0</accession>
<sequence length="294" mass="32826">MPNAHRDDDWNRLADCNSLFTPLSLKRMHYTPGLLSGLWQGRMLYPDDGLYGNVMQIPQIPPNFNERSVGLTAAPVFIRLREYHCMDVHPNEPVHSGGIQNAWFHSSARFHEVTRTYHRAPHIPWPTVPCSGARFSPSLDTYDVHLRKKGWKRFKDEVRRRTSAKMQLEMVKSNDLQNIGISSLDNDTQELILVCVQLDASVPSNNEDVKGLYATGSSRSRTSMSPPPPGMSTTSTPSKADVDQFSFVAVECALKAKHPPALSNRPLPVDGKGEGGTSRSGSKTSRVDLWPYSL</sequence>
<dbReference type="Proteomes" id="UP001194468">
    <property type="component" value="Unassembled WGS sequence"/>
</dbReference>
<proteinExistence type="predicted"/>
<evidence type="ECO:0000313" key="2">
    <source>
        <dbReference type="EMBL" id="KAF8438195.1"/>
    </source>
</evidence>
<feature type="region of interest" description="Disordered" evidence="1">
    <location>
        <begin position="259"/>
        <end position="294"/>
    </location>
</feature>
<reference evidence="2" key="1">
    <citation type="submission" date="2019-10" db="EMBL/GenBank/DDBJ databases">
        <authorList>
            <consortium name="DOE Joint Genome Institute"/>
            <person name="Kuo A."/>
            <person name="Miyauchi S."/>
            <person name="Kiss E."/>
            <person name="Drula E."/>
            <person name="Kohler A."/>
            <person name="Sanchez-Garcia M."/>
            <person name="Andreopoulos B."/>
            <person name="Barry K.W."/>
            <person name="Bonito G."/>
            <person name="Buee M."/>
            <person name="Carver A."/>
            <person name="Chen C."/>
            <person name="Cichocki N."/>
            <person name="Clum A."/>
            <person name="Culley D."/>
            <person name="Crous P.W."/>
            <person name="Fauchery L."/>
            <person name="Girlanda M."/>
            <person name="Hayes R."/>
            <person name="Keri Z."/>
            <person name="LaButti K."/>
            <person name="Lipzen A."/>
            <person name="Lombard V."/>
            <person name="Magnuson J."/>
            <person name="Maillard F."/>
            <person name="Morin E."/>
            <person name="Murat C."/>
            <person name="Nolan M."/>
            <person name="Ohm R."/>
            <person name="Pangilinan J."/>
            <person name="Pereira M."/>
            <person name="Perotto S."/>
            <person name="Peter M."/>
            <person name="Riley R."/>
            <person name="Sitrit Y."/>
            <person name="Stielow B."/>
            <person name="Szollosi G."/>
            <person name="Zifcakova L."/>
            <person name="Stursova M."/>
            <person name="Spatafora J.W."/>
            <person name="Tedersoo L."/>
            <person name="Vaario L.-M."/>
            <person name="Yamada A."/>
            <person name="Yan M."/>
            <person name="Wang P."/>
            <person name="Xu J."/>
            <person name="Bruns T."/>
            <person name="Baldrian P."/>
            <person name="Vilgalys R."/>
            <person name="Henrissat B."/>
            <person name="Grigoriev I.V."/>
            <person name="Hibbett D."/>
            <person name="Nagy L.G."/>
            <person name="Martin F.M."/>
        </authorList>
    </citation>
    <scope>NUCLEOTIDE SEQUENCE</scope>
    <source>
        <strain evidence="2">BED1</strain>
    </source>
</reference>
<evidence type="ECO:0000256" key="1">
    <source>
        <dbReference type="SAM" id="MobiDB-lite"/>
    </source>
</evidence>
<comment type="caution">
    <text evidence="2">The sequence shown here is derived from an EMBL/GenBank/DDBJ whole genome shotgun (WGS) entry which is preliminary data.</text>
</comment>
<gene>
    <name evidence="2" type="ORF">L210DRAFT_930749</name>
</gene>
<organism evidence="2 3">
    <name type="scientific">Boletus edulis BED1</name>
    <dbReference type="NCBI Taxonomy" id="1328754"/>
    <lineage>
        <taxon>Eukaryota</taxon>
        <taxon>Fungi</taxon>
        <taxon>Dikarya</taxon>
        <taxon>Basidiomycota</taxon>
        <taxon>Agaricomycotina</taxon>
        <taxon>Agaricomycetes</taxon>
        <taxon>Agaricomycetidae</taxon>
        <taxon>Boletales</taxon>
        <taxon>Boletineae</taxon>
        <taxon>Boletaceae</taxon>
        <taxon>Boletoideae</taxon>
        <taxon>Boletus</taxon>
    </lineage>
</organism>
<evidence type="ECO:0000313" key="3">
    <source>
        <dbReference type="Proteomes" id="UP001194468"/>
    </source>
</evidence>
<dbReference type="EMBL" id="WHUW01000017">
    <property type="protein sequence ID" value="KAF8438195.1"/>
    <property type="molecule type" value="Genomic_DNA"/>
</dbReference>